<accession>A0A1G9WR84</accession>
<gene>
    <name evidence="1" type="ORF">SAMN04488090_4392</name>
</gene>
<proteinExistence type="predicted"/>
<dbReference type="GO" id="GO:0008253">
    <property type="term" value="F:5'-nucleotidase activity"/>
    <property type="evidence" value="ECO:0007669"/>
    <property type="project" value="InterPro"/>
</dbReference>
<dbReference type="Gene3D" id="3.40.50.1000">
    <property type="entry name" value="HAD superfamily/HAD-like"/>
    <property type="match status" value="1"/>
</dbReference>
<dbReference type="NCBIfam" id="TIGR01549">
    <property type="entry name" value="HAD-SF-IA-v1"/>
    <property type="match status" value="1"/>
</dbReference>
<dbReference type="SFLD" id="SFLDS00003">
    <property type="entry name" value="Haloacid_Dehalogenase"/>
    <property type="match status" value="1"/>
</dbReference>
<dbReference type="SFLD" id="SFLDG01129">
    <property type="entry name" value="C1.5:_HAD__Beta-PGM__Phosphata"/>
    <property type="match status" value="1"/>
</dbReference>
<dbReference type="PANTHER" id="PTHR47478">
    <property type="match status" value="1"/>
</dbReference>
<dbReference type="RefSeq" id="WP_093207891.1">
    <property type="nucleotide sequence ID" value="NZ_FNGS01000010.1"/>
</dbReference>
<keyword evidence="2" id="KW-1185">Reference proteome</keyword>
<protein>
    <submittedName>
        <fullName evidence="1">Putative hydrolase of the HAD superfamily</fullName>
    </submittedName>
</protein>
<organism evidence="1 2">
    <name type="scientific">Siphonobacter aquaeclarae</name>
    <dbReference type="NCBI Taxonomy" id="563176"/>
    <lineage>
        <taxon>Bacteria</taxon>
        <taxon>Pseudomonadati</taxon>
        <taxon>Bacteroidota</taxon>
        <taxon>Cytophagia</taxon>
        <taxon>Cytophagales</taxon>
        <taxon>Cytophagaceae</taxon>
        <taxon>Siphonobacter</taxon>
    </lineage>
</organism>
<keyword evidence="1" id="KW-0378">Hydrolase</keyword>
<dbReference type="AlphaFoldDB" id="A0A1G9WR84"/>
<dbReference type="Gene3D" id="1.10.150.240">
    <property type="entry name" value="Putative phosphatase, domain 2"/>
    <property type="match status" value="1"/>
</dbReference>
<dbReference type="PANTHER" id="PTHR47478:SF1">
    <property type="entry name" value="PYRIMIDINE 5'-NUCLEOTIDASE YJJG"/>
    <property type="match status" value="1"/>
</dbReference>
<name>A0A1G9WR84_9BACT</name>
<dbReference type="NCBIfam" id="TIGR02254">
    <property type="entry name" value="YjjG_YfnB"/>
    <property type="match status" value="1"/>
</dbReference>
<reference evidence="1 2" key="1">
    <citation type="submission" date="2016-10" db="EMBL/GenBank/DDBJ databases">
        <authorList>
            <person name="de Groot N.N."/>
        </authorList>
    </citation>
    <scope>NUCLEOTIDE SEQUENCE [LARGE SCALE GENOMIC DNA]</scope>
    <source>
        <strain evidence="1 2">DSM 21668</strain>
    </source>
</reference>
<dbReference type="InterPro" id="IPR036412">
    <property type="entry name" value="HAD-like_sf"/>
</dbReference>
<dbReference type="Pfam" id="PF00702">
    <property type="entry name" value="Hydrolase"/>
    <property type="match status" value="1"/>
</dbReference>
<dbReference type="InterPro" id="IPR006439">
    <property type="entry name" value="HAD-SF_hydro_IA"/>
</dbReference>
<evidence type="ECO:0000313" key="2">
    <source>
        <dbReference type="Proteomes" id="UP000198901"/>
    </source>
</evidence>
<dbReference type="OrthoDB" id="9802350at2"/>
<sequence>MPAYKHLFFDLDHTLWDFERNSNETLADLYDHFGLATFGVSGKSLLQQTFGQVNAQLWHLHDTNRITKAELRHRRFREVMSALGCDEHPHCDEYSEWYLAQCSYKPHLLPGTKELLDYLAPKYEMHILTNGFDEVQAIKMSSSGITDYFREVITVSRAGAQKPEEKMFRFALELTGAAVSESLMIGDNPETDIAGALSVGMDAVYFRPEQSHYPAYEHATYQISELRELHKLL</sequence>
<dbReference type="InterPro" id="IPR023198">
    <property type="entry name" value="PGP-like_dom2"/>
</dbReference>
<dbReference type="InterPro" id="IPR023214">
    <property type="entry name" value="HAD_sf"/>
</dbReference>
<dbReference type="EMBL" id="FNGS01000010">
    <property type="protein sequence ID" value="SDM86693.1"/>
    <property type="molecule type" value="Genomic_DNA"/>
</dbReference>
<dbReference type="SUPFAM" id="SSF56784">
    <property type="entry name" value="HAD-like"/>
    <property type="match status" value="1"/>
</dbReference>
<dbReference type="STRING" id="563176.SAMN04488090_4392"/>
<evidence type="ECO:0000313" key="1">
    <source>
        <dbReference type="EMBL" id="SDM86693.1"/>
    </source>
</evidence>
<dbReference type="Proteomes" id="UP000198901">
    <property type="component" value="Unassembled WGS sequence"/>
</dbReference>
<dbReference type="InterPro" id="IPR052550">
    <property type="entry name" value="Pyrimidine_5'-ntase_YjjG"/>
</dbReference>
<dbReference type="InterPro" id="IPR011951">
    <property type="entry name" value="HAD-SF_hydro_IA_YjjG/PynA"/>
</dbReference>